<feature type="domain" description="Carrier" evidence="3">
    <location>
        <begin position="18"/>
        <end position="96"/>
    </location>
</feature>
<dbReference type="EMBL" id="FMZZ01000004">
    <property type="protein sequence ID" value="SDC79416.1"/>
    <property type="molecule type" value="Genomic_DNA"/>
</dbReference>
<dbReference type="PROSITE" id="PS50075">
    <property type="entry name" value="CARRIER"/>
    <property type="match status" value="1"/>
</dbReference>
<proteinExistence type="predicted"/>
<dbReference type="InterPro" id="IPR036736">
    <property type="entry name" value="ACP-like_sf"/>
</dbReference>
<keyword evidence="2" id="KW-0597">Phosphoprotein</keyword>
<dbReference type="Proteomes" id="UP000199501">
    <property type="component" value="Unassembled WGS sequence"/>
</dbReference>
<dbReference type="SUPFAM" id="SSF47336">
    <property type="entry name" value="ACP-like"/>
    <property type="match status" value="1"/>
</dbReference>
<evidence type="ECO:0000256" key="2">
    <source>
        <dbReference type="ARBA" id="ARBA00022553"/>
    </source>
</evidence>
<name>A0A1G6PIR5_9PSEU</name>
<dbReference type="InterPro" id="IPR020806">
    <property type="entry name" value="PKS_PP-bd"/>
</dbReference>
<dbReference type="RefSeq" id="WP_091449946.1">
    <property type="nucleotide sequence ID" value="NZ_FMZZ01000004.1"/>
</dbReference>
<sequence>MNQVTPFIEQLTAAPLSERPTVLERMVVDKFRALLLFESTDAYPLDESYFTLGLTSLGAMDVKRQLEEQLGRSIEAATLFNNPTTGYLLAYLRSEVLADLFCGARATADHSPDSVEDDLVDDLLRDLYDG</sequence>
<keyword evidence="5" id="KW-1185">Reference proteome</keyword>
<dbReference type="AlphaFoldDB" id="A0A1G6PIR5"/>
<gene>
    <name evidence="4" type="ORF">SAMN05216174_104298</name>
</gene>
<dbReference type="SMART" id="SM00823">
    <property type="entry name" value="PKS_PP"/>
    <property type="match status" value="1"/>
</dbReference>
<evidence type="ECO:0000313" key="4">
    <source>
        <dbReference type="EMBL" id="SDC79416.1"/>
    </source>
</evidence>
<organism evidence="4 5">
    <name type="scientific">Actinokineospora iranica</name>
    <dbReference type="NCBI Taxonomy" id="1271860"/>
    <lineage>
        <taxon>Bacteria</taxon>
        <taxon>Bacillati</taxon>
        <taxon>Actinomycetota</taxon>
        <taxon>Actinomycetes</taxon>
        <taxon>Pseudonocardiales</taxon>
        <taxon>Pseudonocardiaceae</taxon>
        <taxon>Actinokineospora</taxon>
    </lineage>
</organism>
<evidence type="ECO:0000256" key="1">
    <source>
        <dbReference type="ARBA" id="ARBA00022450"/>
    </source>
</evidence>
<evidence type="ECO:0000259" key="3">
    <source>
        <dbReference type="PROSITE" id="PS50075"/>
    </source>
</evidence>
<evidence type="ECO:0000313" key="5">
    <source>
        <dbReference type="Proteomes" id="UP000199501"/>
    </source>
</evidence>
<keyword evidence="1" id="KW-0596">Phosphopantetheine</keyword>
<dbReference type="STRING" id="1271860.SAMN05216174_104298"/>
<dbReference type="OrthoDB" id="3400287at2"/>
<accession>A0A1G6PIR5</accession>
<dbReference type="InterPro" id="IPR009081">
    <property type="entry name" value="PP-bd_ACP"/>
</dbReference>
<dbReference type="Gene3D" id="1.10.1200.10">
    <property type="entry name" value="ACP-like"/>
    <property type="match status" value="1"/>
</dbReference>
<reference evidence="5" key="1">
    <citation type="submission" date="2016-10" db="EMBL/GenBank/DDBJ databases">
        <authorList>
            <person name="Varghese N."/>
            <person name="Submissions S."/>
        </authorList>
    </citation>
    <scope>NUCLEOTIDE SEQUENCE [LARGE SCALE GENOMIC DNA]</scope>
    <source>
        <strain evidence="5">IBRC-M 10403</strain>
    </source>
</reference>
<protein>
    <submittedName>
        <fullName evidence="4">Phosphopantetheine attachment site</fullName>
    </submittedName>
</protein>
<dbReference type="GO" id="GO:0031177">
    <property type="term" value="F:phosphopantetheine binding"/>
    <property type="evidence" value="ECO:0007669"/>
    <property type="project" value="InterPro"/>
</dbReference>
<dbReference type="Pfam" id="PF00550">
    <property type="entry name" value="PP-binding"/>
    <property type="match status" value="1"/>
</dbReference>